<dbReference type="KEGG" id="blr:BRLA_c046410"/>
<dbReference type="PANTHER" id="PTHR41324">
    <property type="entry name" value="MEMBRANE PROTEIN-RELATED"/>
    <property type="match status" value="1"/>
</dbReference>
<evidence type="ECO:0000313" key="3">
    <source>
        <dbReference type="Proteomes" id="UP000005850"/>
    </source>
</evidence>
<dbReference type="PANTHER" id="PTHR41324:SF1">
    <property type="entry name" value="DUF2232 DOMAIN-CONTAINING PROTEIN"/>
    <property type="match status" value="1"/>
</dbReference>
<reference evidence="2 3" key="1">
    <citation type="journal article" date="2011" name="J. Bacteriol.">
        <title>Genome sequence of Brevibacillus laterosporus LMG 15441, a pathogen of invertebrates.</title>
        <authorList>
            <person name="Djukic M."/>
            <person name="Poehlein A."/>
            <person name="Thurmer A."/>
            <person name="Daniel R."/>
        </authorList>
    </citation>
    <scope>NUCLEOTIDE SEQUENCE [LARGE SCALE GENOMIC DNA]</scope>
    <source>
        <strain evidence="2 3">LMG 15441</strain>
    </source>
</reference>
<dbReference type="eggNOG" id="COG4241">
    <property type="taxonomic scope" value="Bacteria"/>
</dbReference>
<accession>A0A075RAM1</accession>
<keyword evidence="1" id="KW-0472">Membrane</keyword>
<dbReference type="InterPro" id="IPR018710">
    <property type="entry name" value="DUF2232"/>
</dbReference>
<feature type="transmembrane region" description="Helical" evidence="1">
    <location>
        <begin position="168"/>
        <end position="191"/>
    </location>
</feature>
<organism evidence="2 3">
    <name type="scientific">Brevibacillus laterosporus LMG 15441</name>
    <dbReference type="NCBI Taxonomy" id="1042163"/>
    <lineage>
        <taxon>Bacteria</taxon>
        <taxon>Bacillati</taxon>
        <taxon>Bacillota</taxon>
        <taxon>Bacilli</taxon>
        <taxon>Bacillales</taxon>
        <taxon>Paenibacillaceae</taxon>
        <taxon>Brevibacillus</taxon>
    </lineage>
</organism>
<feature type="transmembrane region" description="Helical" evidence="1">
    <location>
        <begin position="211"/>
        <end position="231"/>
    </location>
</feature>
<protein>
    <submittedName>
        <fullName evidence="2">Putative membrane protein</fullName>
    </submittedName>
</protein>
<feature type="transmembrane region" description="Helical" evidence="1">
    <location>
        <begin position="12"/>
        <end position="45"/>
    </location>
</feature>
<keyword evidence="1" id="KW-0812">Transmembrane</keyword>
<keyword evidence="1" id="KW-1133">Transmembrane helix</keyword>
<feature type="transmembrane region" description="Helical" evidence="1">
    <location>
        <begin position="57"/>
        <end position="85"/>
    </location>
</feature>
<evidence type="ECO:0000256" key="1">
    <source>
        <dbReference type="SAM" id="Phobius"/>
    </source>
</evidence>
<name>A0A075RAM1_BRELA</name>
<proteinExistence type="predicted"/>
<dbReference type="Proteomes" id="UP000005850">
    <property type="component" value="Chromosome"/>
</dbReference>
<dbReference type="AlphaFoldDB" id="A0A075RAM1"/>
<dbReference type="HOGENOM" id="CLU_068641_3_0_9"/>
<keyword evidence="3" id="KW-1185">Reference proteome</keyword>
<sequence length="326" mass="36797">MPNRTKQLAESALLLGIAGVFLFVSLATPLSGVFSFLLPIPFIILAMRRTGKQMIIIAIAYAVLGLIISSIAGVIFAISAVLLGWVMGFAYRNTNRAFPSIFAGSIVKALSYVFLVYVSSKLMGIDIVQQFHEGKELVLNNPQLLELRPPEFTVEAWKKFLIDIFEMLTMLLPFIIMFGSFVSTTFIHWMARLISKRLSIQIPALPPIRQWQLPRSLLFFYVVTLLFMFFNRNTMGQTTTGSLLFNLFYALQFLFFIQGVGFVAFVVDKYKSKWRFPYVFAGVFIFLILATILNIGGVVLLLTTVLGFVGLLDLGIRLRTRLESRK</sequence>
<dbReference type="Pfam" id="PF09991">
    <property type="entry name" value="DUF2232"/>
    <property type="match status" value="1"/>
</dbReference>
<dbReference type="EMBL" id="CP007806">
    <property type="protein sequence ID" value="AIG28904.1"/>
    <property type="molecule type" value="Genomic_DNA"/>
</dbReference>
<evidence type="ECO:0000313" key="2">
    <source>
        <dbReference type="EMBL" id="AIG28904.1"/>
    </source>
</evidence>
<dbReference type="RefSeq" id="WP_003334010.1">
    <property type="nucleotide sequence ID" value="NZ_CP007806.1"/>
</dbReference>
<feature type="transmembrane region" description="Helical" evidence="1">
    <location>
        <begin position="279"/>
        <end position="312"/>
    </location>
</feature>
<gene>
    <name evidence="2" type="ORF">BRLA_c046410</name>
</gene>
<dbReference type="STRING" id="1042163.BRLA_c046410"/>
<feature type="transmembrane region" description="Helical" evidence="1">
    <location>
        <begin position="243"/>
        <end position="267"/>
    </location>
</feature>
<feature type="transmembrane region" description="Helical" evidence="1">
    <location>
        <begin position="97"/>
        <end position="118"/>
    </location>
</feature>